<protein>
    <submittedName>
        <fullName evidence="2">Uncharacterized protein</fullName>
    </submittedName>
</protein>
<dbReference type="EMBL" id="HBUF01062802">
    <property type="protein sequence ID" value="CAG6626527.1"/>
    <property type="molecule type" value="Transcribed_RNA"/>
</dbReference>
<dbReference type="EMBL" id="HBUF01346463">
    <property type="protein sequence ID" value="CAG6709829.1"/>
    <property type="molecule type" value="Transcribed_RNA"/>
</dbReference>
<dbReference type="EMBL" id="HBUF01062801">
    <property type="protein sequence ID" value="CAG6626525.1"/>
    <property type="molecule type" value="Transcribed_RNA"/>
</dbReference>
<accession>A0A8D8XUD4</accession>
<sequence>MKKTHSLPILPPSPSPSSHNTNRSKRKPSSNSSSSSLPLLPTSRAPSHLTFPSHTKSSTPTPPSPFNNHLAAAAAAQSAAAASKNPYMPMLDPMYFAALYSGLFPPGNFMNPSTAALFSPPVTGGASSAGAGNSTAQDAALNIYKELLKAQNSSLFPNLFNDGSTSISLVGNNNKPSPK</sequence>
<dbReference type="EMBL" id="HBUF01346464">
    <property type="protein sequence ID" value="CAG6709830.1"/>
    <property type="molecule type" value="Transcribed_RNA"/>
</dbReference>
<dbReference type="AlphaFoldDB" id="A0A8D8XUD4"/>
<organism evidence="2">
    <name type="scientific">Cacopsylla melanoneura</name>
    <dbReference type="NCBI Taxonomy" id="428564"/>
    <lineage>
        <taxon>Eukaryota</taxon>
        <taxon>Metazoa</taxon>
        <taxon>Ecdysozoa</taxon>
        <taxon>Arthropoda</taxon>
        <taxon>Hexapoda</taxon>
        <taxon>Insecta</taxon>
        <taxon>Pterygota</taxon>
        <taxon>Neoptera</taxon>
        <taxon>Paraneoptera</taxon>
        <taxon>Hemiptera</taxon>
        <taxon>Sternorrhyncha</taxon>
        <taxon>Psylloidea</taxon>
        <taxon>Psyllidae</taxon>
        <taxon>Psyllinae</taxon>
        <taxon>Cacopsylla</taxon>
    </lineage>
</organism>
<proteinExistence type="predicted"/>
<evidence type="ECO:0000256" key="1">
    <source>
        <dbReference type="SAM" id="MobiDB-lite"/>
    </source>
</evidence>
<feature type="region of interest" description="Disordered" evidence="1">
    <location>
        <begin position="1"/>
        <end position="68"/>
    </location>
</feature>
<feature type="compositionally biased region" description="Low complexity" evidence="1">
    <location>
        <begin position="29"/>
        <end position="59"/>
    </location>
</feature>
<evidence type="ECO:0000313" key="2">
    <source>
        <dbReference type="EMBL" id="CAG6709828.1"/>
    </source>
</evidence>
<dbReference type="EMBL" id="HBUF01346462">
    <property type="protein sequence ID" value="CAG6709828.1"/>
    <property type="molecule type" value="Transcribed_RNA"/>
</dbReference>
<name>A0A8D8XUD4_9HEMI</name>
<reference evidence="2" key="1">
    <citation type="submission" date="2021-05" db="EMBL/GenBank/DDBJ databases">
        <authorList>
            <person name="Alioto T."/>
            <person name="Alioto T."/>
            <person name="Gomez Garrido J."/>
        </authorList>
    </citation>
    <scope>NUCLEOTIDE SEQUENCE</scope>
</reference>